<dbReference type="GO" id="GO:0005886">
    <property type="term" value="C:plasma membrane"/>
    <property type="evidence" value="ECO:0007669"/>
    <property type="project" value="UniProtKB-SubCell"/>
</dbReference>
<protein>
    <recommendedName>
        <fullName evidence="12">DUF2029 domain-containing protein</fullName>
    </recommendedName>
</protein>
<feature type="transmembrane region" description="Helical" evidence="9">
    <location>
        <begin position="98"/>
        <end position="117"/>
    </location>
</feature>
<evidence type="ECO:0008006" key="12">
    <source>
        <dbReference type="Google" id="ProtNLM"/>
    </source>
</evidence>
<feature type="transmembrane region" description="Helical" evidence="9">
    <location>
        <begin position="332"/>
        <end position="348"/>
    </location>
</feature>
<feature type="transmembrane region" description="Helical" evidence="9">
    <location>
        <begin position="71"/>
        <end position="92"/>
    </location>
</feature>
<evidence type="ECO:0000256" key="1">
    <source>
        <dbReference type="ARBA" id="ARBA00004651"/>
    </source>
</evidence>
<accession>A0A839E461</accession>
<feature type="transmembrane region" description="Helical" evidence="9">
    <location>
        <begin position="355"/>
        <end position="374"/>
    </location>
</feature>
<dbReference type="AlphaFoldDB" id="A0A839E461"/>
<keyword evidence="6 9" id="KW-0472">Membrane</keyword>
<feature type="transmembrane region" description="Helical" evidence="9">
    <location>
        <begin position="277"/>
        <end position="297"/>
    </location>
</feature>
<dbReference type="Proteomes" id="UP000585905">
    <property type="component" value="Unassembled WGS sequence"/>
</dbReference>
<keyword evidence="3" id="KW-0808">Transferase</keyword>
<keyword evidence="5 9" id="KW-1133">Transmembrane helix</keyword>
<evidence type="ECO:0000256" key="3">
    <source>
        <dbReference type="ARBA" id="ARBA00022679"/>
    </source>
</evidence>
<sequence>MTEPAIATPAPRGRLERIAAHPAALWSAFAVVHVWLGGLNLLGPGLPLGDVTLVYRFWVEQGLIGNDWVGVDVSWVYPIIALLPMLAAYVLGPDPYPVVWLTLVMLLNAGALLVIAGTSRRVRHVVACWWWMLFLAVLGPIALGRIDSITAPLAIAAVAVLARHPRAAGALLATAAWIKVWPAAILLAAVIALRERARVVLAAVAVTMLVVAGGLAVGAGASLLSPLAEQSGRGLQVEAPLTTPWLWAAWAGQWSARVYYDRDILTWQVMGDGADQAAAIATPLLALVVVVIVLLGLLARHAGADEARLVPVLALALVMALIVVNKVGSPQFVAWIAAPVILGLLWRARGGASFAVPAALALVIAGLTQLVYPFQYGGLLSLQTPIVVALTARNALEVVLLGWALVALVRLCRTVEGGGDERGTLEHDGRVGRTTDRERSA</sequence>
<evidence type="ECO:0000313" key="11">
    <source>
        <dbReference type="Proteomes" id="UP000585905"/>
    </source>
</evidence>
<evidence type="ECO:0000313" key="10">
    <source>
        <dbReference type="EMBL" id="MBA8847469.1"/>
    </source>
</evidence>
<dbReference type="GO" id="GO:0016758">
    <property type="term" value="F:hexosyltransferase activity"/>
    <property type="evidence" value="ECO:0007669"/>
    <property type="project" value="InterPro"/>
</dbReference>
<keyword evidence="11" id="KW-1185">Reference proteome</keyword>
<comment type="similarity">
    <text evidence="7">Belongs to the glycosyltransferase 87 family.</text>
</comment>
<dbReference type="RefSeq" id="WP_343050835.1">
    <property type="nucleotide sequence ID" value="NZ_BAAAOV010000014.1"/>
</dbReference>
<feature type="transmembrane region" description="Helical" evidence="9">
    <location>
        <begin position="168"/>
        <end position="193"/>
    </location>
</feature>
<feature type="region of interest" description="Disordered" evidence="8">
    <location>
        <begin position="422"/>
        <end position="441"/>
    </location>
</feature>
<feature type="transmembrane region" description="Helical" evidence="9">
    <location>
        <begin position="309"/>
        <end position="326"/>
    </location>
</feature>
<keyword evidence="4 9" id="KW-0812">Transmembrane</keyword>
<proteinExistence type="inferred from homology"/>
<gene>
    <name evidence="10" type="ORF">FHX53_001054</name>
</gene>
<name>A0A839E461_9MICO</name>
<comment type="caution">
    <text evidence="10">The sequence shown here is derived from an EMBL/GenBank/DDBJ whole genome shotgun (WGS) entry which is preliminary data.</text>
</comment>
<dbReference type="EMBL" id="JACGWX010000002">
    <property type="protein sequence ID" value="MBA8847469.1"/>
    <property type="molecule type" value="Genomic_DNA"/>
</dbReference>
<keyword evidence="2" id="KW-1003">Cell membrane</keyword>
<comment type="subcellular location">
    <subcellularLocation>
        <location evidence="1">Cell membrane</location>
        <topology evidence="1">Multi-pass membrane protein</topology>
    </subcellularLocation>
</comment>
<dbReference type="Pfam" id="PF09594">
    <property type="entry name" value="GT87"/>
    <property type="match status" value="1"/>
</dbReference>
<evidence type="ECO:0000256" key="4">
    <source>
        <dbReference type="ARBA" id="ARBA00022692"/>
    </source>
</evidence>
<evidence type="ECO:0000256" key="5">
    <source>
        <dbReference type="ARBA" id="ARBA00022989"/>
    </source>
</evidence>
<evidence type="ECO:0000256" key="6">
    <source>
        <dbReference type="ARBA" id="ARBA00023136"/>
    </source>
</evidence>
<feature type="transmembrane region" description="Helical" evidence="9">
    <location>
        <begin position="129"/>
        <end position="162"/>
    </location>
</feature>
<feature type="transmembrane region" description="Helical" evidence="9">
    <location>
        <begin position="200"/>
        <end position="224"/>
    </location>
</feature>
<dbReference type="InterPro" id="IPR018584">
    <property type="entry name" value="GT87"/>
</dbReference>
<organism evidence="10 11">
    <name type="scientific">Microcella alkalica</name>
    <dbReference type="NCBI Taxonomy" id="355930"/>
    <lineage>
        <taxon>Bacteria</taxon>
        <taxon>Bacillati</taxon>
        <taxon>Actinomycetota</taxon>
        <taxon>Actinomycetes</taxon>
        <taxon>Micrococcales</taxon>
        <taxon>Microbacteriaceae</taxon>
        <taxon>Microcella</taxon>
    </lineage>
</organism>
<evidence type="ECO:0000256" key="9">
    <source>
        <dbReference type="SAM" id="Phobius"/>
    </source>
</evidence>
<evidence type="ECO:0000256" key="2">
    <source>
        <dbReference type="ARBA" id="ARBA00022475"/>
    </source>
</evidence>
<evidence type="ECO:0000256" key="7">
    <source>
        <dbReference type="ARBA" id="ARBA00024033"/>
    </source>
</evidence>
<reference evidence="10 11" key="1">
    <citation type="submission" date="2020-07" db="EMBL/GenBank/DDBJ databases">
        <title>Sequencing the genomes of 1000 actinobacteria strains.</title>
        <authorList>
            <person name="Klenk H.-P."/>
        </authorList>
    </citation>
    <scope>NUCLEOTIDE SEQUENCE [LARGE SCALE GENOMIC DNA]</scope>
    <source>
        <strain evidence="10 11">DSM 19663</strain>
    </source>
</reference>
<evidence type="ECO:0000256" key="8">
    <source>
        <dbReference type="SAM" id="MobiDB-lite"/>
    </source>
</evidence>
<feature type="transmembrane region" description="Helical" evidence="9">
    <location>
        <begin position="386"/>
        <end position="409"/>
    </location>
</feature>